<evidence type="ECO:0000256" key="8">
    <source>
        <dbReference type="ARBA" id="ARBA00041958"/>
    </source>
</evidence>
<dbReference type="Proteomes" id="UP000887566">
    <property type="component" value="Unplaced"/>
</dbReference>
<dbReference type="InterPro" id="IPR049039">
    <property type="entry name" value="RMD1-3_a_helical_rpt"/>
</dbReference>
<dbReference type="Gene3D" id="1.25.40.10">
    <property type="entry name" value="Tetratricopeptide repeat domain"/>
    <property type="match status" value="1"/>
</dbReference>
<dbReference type="GO" id="GO:0005876">
    <property type="term" value="C:spindle microtubule"/>
    <property type="evidence" value="ECO:0007669"/>
    <property type="project" value="TreeGrafter"/>
</dbReference>
<dbReference type="GO" id="GO:0097431">
    <property type="term" value="C:mitotic spindle pole"/>
    <property type="evidence" value="ECO:0007669"/>
    <property type="project" value="TreeGrafter"/>
</dbReference>
<keyword evidence="5" id="KW-0802">TPR repeat</keyword>
<evidence type="ECO:0000256" key="5">
    <source>
        <dbReference type="ARBA" id="ARBA00022803"/>
    </source>
</evidence>
<keyword evidence="3" id="KW-0963">Cytoplasm</keyword>
<keyword evidence="6" id="KW-0206">Cytoskeleton</keyword>
<keyword evidence="9" id="KW-1185">Reference proteome</keyword>
<comment type="subcellular location">
    <subcellularLocation>
        <location evidence="1">Cytoplasm</location>
        <location evidence="1">Cytoskeleton</location>
    </subcellularLocation>
</comment>
<dbReference type="PANTHER" id="PTHR16056">
    <property type="entry name" value="REGULATOR OF MICROTUBULE DYNAMICS PROTEIN"/>
    <property type="match status" value="1"/>
</dbReference>
<dbReference type="InterPro" id="IPR011990">
    <property type="entry name" value="TPR-like_helical_dom_sf"/>
</dbReference>
<accession>A0A914VJ83</accession>
<evidence type="ECO:0000256" key="3">
    <source>
        <dbReference type="ARBA" id="ARBA00022490"/>
    </source>
</evidence>
<proteinExistence type="predicted"/>
<evidence type="ECO:0000256" key="6">
    <source>
        <dbReference type="ARBA" id="ARBA00023212"/>
    </source>
</evidence>
<comment type="subunit">
    <text evidence="2">Interacts with microtubules.</text>
</comment>
<sequence>MNFRHSLRTALRHFSLFVQRGQLQQKIRRFLPYIARHRRLVVGGTGGSAFAASMWGSRNEDAAKDSDKDIAEIIKRADVFYEQYLIDNVYAGLIRYENSNNSELLWRLARATCEKAKLTQDKAKKKELIFKAFEVIEKAIANEPAEGSFGAHKWYAILLDYVGEYEGTKSRIRRSYDVRKHLERALEINQKDPTTWHILGVWHFAFADLPTYQRYIASAIFDTPPTSTYDDALYYFEKAETIQPDFYSKNLWYMAEVMQRKGELDKALIMYKRAFSLPIVSIDDKEVHEKCFKMLQKLGADVA</sequence>
<evidence type="ECO:0000256" key="7">
    <source>
        <dbReference type="ARBA" id="ARBA00039966"/>
    </source>
</evidence>
<evidence type="ECO:0000313" key="9">
    <source>
        <dbReference type="Proteomes" id="UP000887566"/>
    </source>
</evidence>
<dbReference type="SUPFAM" id="SSF48452">
    <property type="entry name" value="TPR-like"/>
    <property type="match status" value="1"/>
</dbReference>
<dbReference type="Pfam" id="PF21033">
    <property type="entry name" value="RMD1-3"/>
    <property type="match status" value="1"/>
</dbReference>
<dbReference type="GO" id="GO:0005739">
    <property type="term" value="C:mitochondrion"/>
    <property type="evidence" value="ECO:0007669"/>
    <property type="project" value="TreeGrafter"/>
</dbReference>
<name>A0A914VJ83_9BILA</name>
<dbReference type="GO" id="GO:0008017">
    <property type="term" value="F:microtubule binding"/>
    <property type="evidence" value="ECO:0007669"/>
    <property type="project" value="TreeGrafter"/>
</dbReference>
<dbReference type="PANTHER" id="PTHR16056:SF16">
    <property type="entry name" value="REGULATOR OF MICROTUBULE DYNAMICS PROTEIN 1"/>
    <property type="match status" value="1"/>
</dbReference>
<evidence type="ECO:0000256" key="4">
    <source>
        <dbReference type="ARBA" id="ARBA00022737"/>
    </source>
</evidence>
<protein>
    <recommendedName>
        <fullName evidence="7">Regulator of microtubule dynamics protein 1</fullName>
    </recommendedName>
    <alternativeName>
        <fullName evidence="8">Protein FAM82B</fullName>
    </alternativeName>
</protein>
<organism evidence="9 10">
    <name type="scientific">Plectus sambesii</name>
    <dbReference type="NCBI Taxonomy" id="2011161"/>
    <lineage>
        <taxon>Eukaryota</taxon>
        <taxon>Metazoa</taxon>
        <taxon>Ecdysozoa</taxon>
        <taxon>Nematoda</taxon>
        <taxon>Chromadorea</taxon>
        <taxon>Plectida</taxon>
        <taxon>Plectina</taxon>
        <taxon>Plectoidea</taxon>
        <taxon>Plectidae</taxon>
        <taxon>Plectus</taxon>
    </lineage>
</organism>
<dbReference type="AlphaFoldDB" id="A0A914VJ83"/>
<reference evidence="10" key="1">
    <citation type="submission" date="2022-11" db="UniProtKB">
        <authorList>
            <consortium name="WormBaseParasite"/>
        </authorList>
    </citation>
    <scope>IDENTIFICATION</scope>
</reference>
<dbReference type="WBParaSite" id="PSAMB.scaffold1972size26331.g15823.t1">
    <property type="protein sequence ID" value="PSAMB.scaffold1972size26331.g15823.t1"/>
    <property type="gene ID" value="PSAMB.scaffold1972size26331.g15823"/>
</dbReference>
<evidence type="ECO:0000256" key="1">
    <source>
        <dbReference type="ARBA" id="ARBA00004245"/>
    </source>
</evidence>
<evidence type="ECO:0000313" key="10">
    <source>
        <dbReference type="WBParaSite" id="PSAMB.scaffold1972size26331.g15823.t1"/>
    </source>
</evidence>
<evidence type="ECO:0000256" key="2">
    <source>
        <dbReference type="ARBA" id="ARBA00011375"/>
    </source>
</evidence>
<keyword evidence="4" id="KW-0677">Repeat</keyword>